<proteinExistence type="predicted"/>
<gene>
    <name evidence="1" type="ORF">NEMBOFW57_009482</name>
</gene>
<organism evidence="1 2">
    <name type="scientific">Staphylotrichum longicolle</name>
    <dbReference type="NCBI Taxonomy" id="669026"/>
    <lineage>
        <taxon>Eukaryota</taxon>
        <taxon>Fungi</taxon>
        <taxon>Dikarya</taxon>
        <taxon>Ascomycota</taxon>
        <taxon>Pezizomycotina</taxon>
        <taxon>Sordariomycetes</taxon>
        <taxon>Sordariomycetidae</taxon>
        <taxon>Sordariales</taxon>
        <taxon>Chaetomiaceae</taxon>
        <taxon>Staphylotrichum</taxon>
    </lineage>
</organism>
<reference evidence="1" key="1">
    <citation type="submission" date="2023-02" db="EMBL/GenBank/DDBJ databases">
        <authorList>
            <person name="Palmer J.M."/>
        </authorList>
    </citation>
    <scope>NUCLEOTIDE SEQUENCE</scope>
    <source>
        <strain evidence="1">FW57</strain>
    </source>
</reference>
<keyword evidence="2" id="KW-1185">Reference proteome</keyword>
<sequence length="503" mass="56383">MAASPSPHATISVVSGCVCFGALHNIWNGASVPVQGFPTVRPRASGTVKAQPIEFNVAARNGVWNAFQLIDLDTQGVVAWFLAHSDVDPEREVDKILWISGSPYESGSGSTFNDDKTAANGVFVINRYDWDYYDKRSEDEIAVVAEPIVDSRSLFSAAGLVDLAAARSMALRWKDQRSAERQWSEDGVWLHIPRGEYAFGRFGFDDDRTAARSFLLFTVNTYFPRTAFKGSERILKKEETPDETFVRMLQEGFDFSGIELLREWSTVPENPNIQPLTPPPPPQADWLGPYDRSDHVLRPKEINAIRVFRNADELRLVTPSGYDMTPHRLSAPILEFIDPWAEPLYDLVNEMVLSYLQRTVVPRIRGRSVSAAAELLFPEHTPEGGRWPGLDVWCHRYFTQPDVVPVPGFDGAYVGSRIASFLSRFGDASAMFDDACVAGITRVVAYMLTMVLERANGRARDSYRPNIMPSDVRGGVYLECQFRDCLQFSRVFWEGRIGSSSAE</sequence>
<dbReference type="EMBL" id="JAHCVI010000005">
    <property type="protein sequence ID" value="KAG7284867.1"/>
    <property type="molecule type" value="Genomic_DNA"/>
</dbReference>
<name>A0AAD4HUT7_9PEZI</name>
<evidence type="ECO:0000313" key="1">
    <source>
        <dbReference type="EMBL" id="KAG7284867.1"/>
    </source>
</evidence>
<dbReference type="AlphaFoldDB" id="A0AAD4HUT7"/>
<evidence type="ECO:0000313" key="2">
    <source>
        <dbReference type="Proteomes" id="UP001197093"/>
    </source>
</evidence>
<comment type="caution">
    <text evidence="1">The sequence shown here is derived from an EMBL/GenBank/DDBJ whole genome shotgun (WGS) entry which is preliminary data.</text>
</comment>
<protein>
    <submittedName>
        <fullName evidence="1">Uncharacterized protein</fullName>
    </submittedName>
</protein>
<dbReference type="Proteomes" id="UP001197093">
    <property type="component" value="Unassembled WGS sequence"/>
</dbReference>
<accession>A0AAD4HUT7</accession>